<dbReference type="EMBL" id="NPKJ01000069">
    <property type="protein sequence ID" value="PAQ05691.1"/>
    <property type="molecule type" value="Genomic_DNA"/>
</dbReference>
<name>A0A271LC39_9HYPH</name>
<gene>
    <name evidence="2" type="ORF">CIT26_29240</name>
</gene>
<dbReference type="AlphaFoldDB" id="A0A271LC39"/>
<organism evidence="2 3">
    <name type="scientific">Mesorhizobium temperatum</name>
    <dbReference type="NCBI Taxonomy" id="241416"/>
    <lineage>
        <taxon>Bacteria</taxon>
        <taxon>Pseudomonadati</taxon>
        <taxon>Pseudomonadota</taxon>
        <taxon>Alphaproteobacteria</taxon>
        <taxon>Hyphomicrobiales</taxon>
        <taxon>Phyllobacteriaceae</taxon>
        <taxon>Mesorhizobium</taxon>
    </lineage>
</organism>
<protein>
    <submittedName>
        <fullName evidence="2">Uncharacterized protein</fullName>
    </submittedName>
</protein>
<evidence type="ECO:0000313" key="2">
    <source>
        <dbReference type="EMBL" id="PAQ05691.1"/>
    </source>
</evidence>
<dbReference type="Proteomes" id="UP000216442">
    <property type="component" value="Unassembled WGS sequence"/>
</dbReference>
<reference evidence="2 3" key="1">
    <citation type="submission" date="2017-08" db="EMBL/GenBank/DDBJ databases">
        <title>Mesorhizobium wenxinae sp. nov., a novel rhizobial species isolated from root nodules of chickpea (Cicer arietinum L.).</title>
        <authorList>
            <person name="Zhang J."/>
        </authorList>
    </citation>
    <scope>NUCLEOTIDE SEQUENCE [LARGE SCALE GENOMIC DNA]</scope>
    <source>
        <strain evidence="2 3">SDW018</strain>
    </source>
</reference>
<evidence type="ECO:0000256" key="1">
    <source>
        <dbReference type="SAM" id="MobiDB-lite"/>
    </source>
</evidence>
<proteinExistence type="predicted"/>
<comment type="caution">
    <text evidence="2">The sequence shown here is derived from an EMBL/GenBank/DDBJ whole genome shotgun (WGS) entry which is preliminary data.</text>
</comment>
<keyword evidence="3" id="KW-1185">Reference proteome</keyword>
<accession>A0A271LC39</accession>
<feature type="compositionally biased region" description="Polar residues" evidence="1">
    <location>
        <begin position="14"/>
        <end position="29"/>
    </location>
</feature>
<evidence type="ECO:0000313" key="3">
    <source>
        <dbReference type="Proteomes" id="UP000216442"/>
    </source>
</evidence>
<feature type="region of interest" description="Disordered" evidence="1">
    <location>
        <begin position="1"/>
        <end position="30"/>
    </location>
</feature>
<sequence>MVIDKIDQNVPPISDTSSPTGNKAASSNDLGRLCRADGKKRAHEAPFIFRSAIKQAAFAFRYQKR</sequence>